<evidence type="ECO:0000313" key="1">
    <source>
        <dbReference type="EMBL" id="ARD95081.1"/>
    </source>
</evidence>
<gene>
    <name evidence="1" type="ORF">LL229_0189</name>
</gene>
<organism evidence="1 2">
    <name type="scientific">Lactococcus lactis subsp. lactis</name>
    <name type="common">Streptococcus lactis</name>
    <dbReference type="NCBI Taxonomy" id="1360"/>
    <lineage>
        <taxon>Bacteria</taxon>
        <taxon>Bacillati</taxon>
        <taxon>Bacillota</taxon>
        <taxon>Bacilli</taxon>
        <taxon>Lactobacillales</taxon>
        <taxon>Streptococcaceae</taxon>
        <taxon>Lactococcus</taxon>
    </lineage>
</organism>
<evidence type="ECO:0000313" key="2">
    <source>
        <dbReference type="Proteomes" id="UP001055586"/>
    </source>
</evidence>
<protein>
    <submittedName>
        <fullName evidence="1">Abi family protein</fullName>
    </submittedName>
</protein>
<dbReference type="InterPro" id="IPR011664">
    <property type="entry name" value="Abi_system_AbiD/AbiF-like"/>
</dbReference>
<dbReference type="Proteomes" id="UP001055586">
    <property type="component" value="Chromosome"/>
</dbReference>
<name>A0AAC9W500_LACLL</name>
<reference evidence="1" key="1">
    <citation type="submission" date="2023-09" db="EMBL/GenBank/DDBJ databases">
        <title>Complete Genomes and Methylome analysis of Lactococcus lactis subs lactis strains.</title>
        <authorList>
            <person name="Fomenkov A."/>
            <person name="McDonnell B."/>
            <person name="Sun L."/>
            <person name="Van Sinderen D."/>
            <person name="Roberts R.J."/>
        </authorList>
    </citation>
    <scope>NUCLEOTIDE SEQUENCE</scope>
    <source>
        <strain evidence="1">229</strain>
    </source>
</reference>
<accession>A0AAC9W500</accession>
<dbReference type="RefSeq" id="WP_081172052.1">
    <property type="nucleotide sequence ID" value="NZ_CP015896.1"/>
</dbReference>
<proteinExistence type="predicted"/>
<dbReference type="EMBL" id="CP090823">
    <property type="protein sequence ID" value="ARD95081.1"/>
    <property type="molecule type" value="Genomic_DNA"/>
</dbReference>
<dbReference type="Pfam" id="PF07751">
    <property type="entry name" value="Abi_2"/>
    <property type="match status" value="1"/>
</dbReference>
<dbReference type="AlphaFoldDB" id="A0AAC9W500"/>
<sequence>MGIKLWKQREDLGATLIEERHLKCNCTSRNNCTCGMKINEFIKNTNYFQCFNGLENILLVSNNPKDFCNKISVEDFQRLYSFDRQLSSEIFKLLNIFEEKLQNSISYHFTKAYCSTLDDTMQYTNKLNYKDISNENNYPFSGEYQQYFKIINEFNAKYSNGNNKFLLFDSFYLKNLVKKYEMIDPLFYKDNLYNAPTGVCVYRNDPKVAVPFWVAIQSTSFGTLKYLCHYLKDSEMDLVLKDFGLTKNQRYMFLSVLDVINELRNQCAHGTIIFKFKTPEYIKLNNNLVSTYNLSPRHGSGTRTTPYSVIYLFDALKILSHFVSVKSIYKIFKKFTYTNNHYLKKDARRVNDNILKAINADSYTELKQLC</sequence>